<dbReference type="Gene3D" id="3.10.20.30">
    <property type="match status" value="1"/>
</dbReference>
<evidence type="ECO:0000259" key="7">
    <source>
        <dbReference type="PROSITE" id="PS51387"/>
    </source>
</evidence>
<keyword evidence="5" id="KW-0408">Iron</keyword>
<evidence type="ECO:0000256" key="3">
    <source>
        <dbReference type="ARBA" id="ARBA00022827"/>
    </source>
</evidence>
<dbReference type="EMBL" id="UOEK01000429">
    <property type="protein sequence ID" value="VAW07948.1"/>
    <property type="molecule type" value="Genomic_DNA"/>
</dbReference>
<gene>
    <name evidence="8" type="ORF">MNBD_ACTINO02-2838</name>
</gene>
<dbReference type="InterPro" id="IPR002888">
    <property type="entry name" value="2Fe-2S-bd"/>
</dbReference>
<dbReference type="PROSITE" id="PS00197">
    <property type="entry name" value="2FE2S_FER_1"/>
    <property type="match status" value="1"/>
</dbReference>
<evidence type="ECO:0000256" key="2">
    <source>
        <dbReference type="ARBA" id="ARBA00022723"/>
    </source>
</evidence>
<dbReference type="InterPro" id="IPR001041">
    <property type="entry name" value="2Fe-2S_ferredoxin-type"/>
</dbReference>
<dbReference type="SUPFAM" id="SSF55447">
    <property type="entry name" value="CO dehydrogenase flavoprotein C-terminal domain-like"/>
    <property type="match status" value="1"/>
</dbReference>
<dbReference type="GO" id="GO:0005506">
    <property type="term" value="F:iron ion binding"/>
    <property type="evidence" value="ECO:0007669"/>
    <property type="project" value="InterPro"/>
</dbReference>
<dbReference type="InterPro" id="IPR016169">
    <property type="entry name" value="FAD-bd_PCMH_sub2"/>
</dbReference>
<dbReference type="InterPro" id="IPR036683">
    <property type="entry name" value="CO_DH_flav_C_dom_sf"/>
</dbReference>
<keyword evidence="1" id="KW-0285">Flavoprotein</keyword>
<dbReference type="Gene3D" id="3.30.43.10">
    <property type="entry name" value="Uridine Diphospho-n-acetylenolpyruvylglucosamine Reductase, domain 2"/>
    <property type="match status" value="1"/>
</dbReference>
<keyword evidence="3" id="KW-0274">FAD</keyword>
<organism evidence="8">
    <name type="scientific">hydrothermal vent metagenome</name>
    <dbReference type="NCBI Taxonomy" id="652676"/>
    <lineage>
        <taxon>unclassified sequences</taxon>
        <taxon>metagenomes</taxon>
        <taxon>ecological metagenomes</taxon>
    </lineage>
</organism>
<evidence type="ECO:0000256" key="4">
    <source>
        <dbReference type="ARBA" id="ARBA00023002"/>
    </source>
</evidence>
<dbReference type="InterPro" id="IPR006058">
    <property type="entry name" value="2Fe2S_fd_BS"/>
</dbReference>
<proteinExistence type="predicted"/>
<feature type="domain" description="FAD-binding PCMH-type" evidence="7">
    <location>
        <begin position="13"/>
        <end position="190"/>
    </location>
</feature>
<sequence length="491" mass="51437">MTAHQLHPAQLQGAHHIAEFLRPRSIDEAVRVLADRGSRARIIAGGTDLLLELDRGARRGIDTLVDLSEIPDLDQIRDIGDELVIGCLVTHGQVVASPLVSMFARPLVQACGEIGAPQLRNRATIVGNIVTASPANDTITPLRALDATVEVTGVDGSRSIPFAAFHTGFRSTALVDGDVVTAIRVPKMRSTERGVFAKLGLRKAQAISVLHATAILDFDGDVVLGAKIAIGSATPVIVRADGVETELVGAVLSAEAISDAANRVHESIAPIDDVRADATYRSEQAEHMLRRMLASLAEGGDRDQHDGAPVTLWAGSGDHRWVRTGSPERTTDETPIRVTVNGRSVEAAHAAGMTLLHWLRDVASEAADTSLTGTKEGCAEGECGACTVLMDGNAVVSCLVSAAQADGRSITTIEGVAGDGSHDVVQEAFLNNGAVQCGYCIPGFVMSVEALRAEHGVIDRATAVAGLAGNLCRCTGYYKIIDAVIEAGGDP</sequence>
<dbReference type="SUPFAM" id="SSF56176">
    <property type="entry name" value="FAD-binding/transporter-associated domain-like"/>
    <property type="match status" value="1"/>
</dbReference>
<dbReference type="Pfam" id="PF03450">
    <property type="entry name" value="CO_deh_flav_C"/>
    <property type="match status" value="1"/>
</dbReference>
<dbReference type="PROSITE" id="PS51387">
    <property type="entry name" value="FAD_PCMH"/>
    <property type="match status" value="1"/>
</dbReference>
<dbReference type="SUPFAM" id="SSF54292">
    <property type="entry name" value="2Fe-2S ferredoxin-like"/>
    <property type="match status" value="1"/>
</dbReference>
<evidence type="ECO:0000259" key="6">
    <source>
        <dbReference type="PROSITE" id="PS51085"/>
    </source>
</evidence>
<dbReference type="InterPro" id="IPR036318">
    <property type="entry name" value="FAD-bd_PCMH-like_sf"/>
</dbReference>
<evidence type="ECO:0000313" key="8">
    <source>
        <dbReference type="EMBL" id="VAW07948.1"/>
    </source>
</evidence>
<protein>
    <submittedName>
        <fullName evidence="8">Xanthine dehydrogenase iron-sulfur subunit / Xanthine dehydrogenase, FAD binding subunit</fullName>
        <ecNumber evidence="8">1.17.1.4</ecNumber>
    </submittedName>
</protein>
<accession>A0A3B0SR12</accession>
<dbReference type="Gene3D" id="3.30.465.10">
    <property type="match status" value="1"/>
</dbReference>
<dbReference type="SMART" id="SM01092">
    <property type="entry name" value="CO_deh_flav_C"/>
    <property type="match status" value="1"/>
</dbReference>
<dbReference type="PANTHER" id="PTHR45444">
    <property type="entry name" value="XANTHINE DEHYDROGENASE"/>
    <property type="match status" value="1"/>
</dbReference>
<dbReference type="Pfam" id="PF01799">
    <property type="entry name" value="Fer2_2"/>
    <property type="match status" value="1"/>
</dbReference>
<dbReference type="InterPro" id="IPR016208">
    <property type="entry name" value="Ald_Oxase/xanthine_DH-like"/>
</dbReference>
<dbReference type="InterPro" id="IPR005107">
    <property type="entry name" value="CO_DH_flav_C"/>
</dbReference>
<dbReference type="PROSITE" id="PS51085">
    <property type="entry name" value="2FE2S_FER_2"/>
    <property type="match status" value="1"/>
</dbReference>
<dbReference type="PANTHER" id="PTHR45444:SF3">
    <property type="entry name" value="XANTHINE DEHYDROGENASE"/>
    <property type="match status" value="1"/>
</dbReference>
<dbReference type="InterPro" id="IPR012675">
    <property type="entry name" value="Beta-grasp_dom_sf"/>
</dbReference>
<name>A0A3B0SR12_9ZZZZ</name>
<reference evidence="8" key="1">
    <citation type="submission" date="2018-06" db="EMBL/GenBank/DDBJ databases">
        <authorList>
            <person name="Zhirakovskaya E."/>
        </authorList>
    </citation>
    <scope>NUCLEOTIDE SEQUENCE</scope>
</reference>
<keyword evidence="4 8" id="KW-0560">Oxidoreductase</keyword>
<dbReference type="InterPro" id="IPR016167">
    <property type="entry name" value="FAD-bd_PCMH_sub1"/>
</dbReference>
<dbReference type="Gene3D" id="1.10.150.120">
    <property type="entry name" value="[2Fe-2S]-binding domain"/>
    <property type="match status" value="1"/>
</dbReference>
<keyword evidence="2" id="KW-0479">Metal-binding</keyword>
<dbReference type="SUPFAM" id="SSF47741">
    <property type="entry name" value="CO dehydrogenase ISP C-domain like"/>
    <property type="match status" value="1"/>
</dbReference>
<evidence type="ECO:0000256" key="5">
    <source>
        <dbReference type="ARBA" id="ARBA00023004"/>
    </source>
</evidence>
<evidence type="ECO:0000256" key="1">
    <source>
        <dbReference type="ARBA" id="ARBA00022630"/>
    </source>
</evidence>
<dbReference type="AlphaFoldDB" id="A0A3B0SR12"/>
<dbReference type="InterPro" id="IPR036010">
    <property type="entry name" value="2Fe-2S_ferredoxin-like_sf"/>
</dbReference>
<dbReference type="GO" id="GO:0051537">
    <property type="term" value="F:2 iron, 2 sulfur cluster binding"/>
    <property type="evidence" value="ECO:0007669"/>
    <property type="project" value="InterPro"/>
</dbReference>
<dbReference type="InterPro" id="IPR002346">
    <property type="entry name" value="Mopterin_DH_FAD-bd"/>
</dbReference>
<dbReference type="GO" id="GO:0071949">
    <property type="term" value="F:FAD binding"/>
    <property type="evidence" value="ECO:0007669"/>
    <property type="project" value="InterPro"/>
</dbReference>
<dbReference type="GO" id="GO:0004854">
    <property type="term" value="F:xanthine dehydrogenase activity"/>
    <property type="evidence" value="ECO:0007669"/>
    <property type="project" value="UniProtKB-EC"/>
</dbReference>
<dbReference type="Pfam" id="PF00941">
    <property type="entry name" value="FAD_binding_5"/>
    <property type="match status" value="1"/>
</dbReference>
<feature type="domain" description="2Fe-2S ferredoxin-type" evidence="6">
    <location>
        <begin position="334"/>
        <end position="416"/>
    </location>
</feature>
<dbReference type="InterPro" id="IPR036884">
    <property type="entry name" value="2Fe-2S-bd_dom_sf"/>
</dbReference>
<dbReference type="EC" id="1.17.1.4" evidence="8"/>
<dbReference type="Gene3D" id="3.30.390.50">
    <property type="entry name" value="CO dehydrogenase flavoprotein, C-terminal domain"/>
    <property type="match status" value="1"/>
</dbReference>
<dbReference type="InterPro" id="IPR016166">
    <property type="entry name" value="FAD-bd_PCMH"/>
</dbReference>